<name>A0A4Q7LWC6_9BURK</name>
<evidence type="ECO:0000313" key="1">
    <source>
        <dbReference type="EMBL" id="RZS58742.1"/>
    </source>
</evidence>
<dbReference type="Proteomes" id="UP000293433">
    <property type="component" value="Unassembled WGS sequence"/>
</dbReference>
<comment type="caution">
    <text evidence="1">The sequence shown here is derived from an EMBL/GenBank/DDBJ whole genome shotgun (WGS) entry which is preliminary data.</text>
</comment>
<keyword evidence="2" id="KW-1185">Reference proteome</keyword>
<accession>A0A4Q7LWC6</accession>
<evidence type="ECO:0000313" key="2">
    <source>
        <dbReference type="Proteomes" id="UP000293433"/>
    </source>
</evidence>
<reference evidence="1 2" key="1">
    <citation type="submission" date="2019-02" db="EMBL/GenBank/DDBJ databases">
        <title>Genomic Encyclopedia of Type Strains, Phase IV (KMG-IV): sequencing the most valuable type-strain genomes for metagenomic binning, comparative biology and taxonomic classification.</title>
        <authorList>
            <person name="Goeker M."/>
        </authorList>
    </citation>
    <scope>NUCLEOTIDE SEQUENCE [LARGE SCALE GENOMIC DNA]</scope>
    <source>
        <strain evidence="1 2">DSM 10617</strain>
    </source>
</reference>
<protein>
    <submittedName>
        <fullName evidence="1">Uncharacterized protein</fullName>
    </submittedName>
</protein>
<organism evidence="1 2">
    <name type="scientific">Sphaerotilus mobilis</name>
    <dbReference type="NCBI Taxonomy" id="47994"/>
    <lineage>
        <taxon>Bacteria</taxon>
        <taxon>Pseudomonadati</taxon>
        <taxon>Pseudomonadota</taxon>
        <taxon>Betaproteobacteria</taxon>
        <taxon>Burkholderiales</taxon>
        <taxon>Sphaerotilaceae</taxon>
        <taxon>Sphaerotilus</taxon>
    </lineage>
</organism>
<dbReference type="EMBL" id="SGWV01000007">
    <property type="protein sequence ID" value="RZS58742.1"/>
    <property type="molecule type" value="Genomic_DNA"/>
</dbReference>
<dbReference type="AlphaFoldDB" id="A0A4Q7LWC6"/>
<proteinExistence type="predicted"/>
<sequence>MGMPLSCGPASVGAASRTFHRAPVLDHHVPVKTTACRRLLSDHSGPITRARRSLLIMVDGRRSVAELRPAMAALQLGMGDLQALTEAGLLHWLNRAADAPPQRPAGNRSVAGAKLYALDLLGRMLARDDVLLREAARAVTVEADLLPWLRLCEHVLTERCHAQRAALFIDKVCTLLPEEWATALRAGDPSELDAERLARQSR</sequence>
<gene>
    <name evidence="1" type="ORF">EV685_1040</name>
</gene>